<reference evidence="3" key="1">
    <citation type="submission" date="2018-04" db="EMBL/GenBank/DDBJ databases">
        <title>WGS assembly of Panicum hallii.</title>
        <authorList>
            <person name="Lovell J."/>
            <person name="Jenkins J."/>
            <person name="Lowry D."/>
            <person name="Mamidi S."/>
            <person name="Sreedasyam A."/>
            <person name="Weng X."/>
            <person name="Barry K."/>
            <person name="Bonette J."/>
            <person name="Campitelli B."/>
            <person name="Daum C."/>
            <person name="Gordon S."/>
            <person name="Gould B."/>
            <person name="Lipzen A."/>
            <person name="Macqueen A."/>
            <person name="Palacio-Mejia J."/>
            <person name="Plott C."/>
            <person name="Shakirov E."/>
            <person name="Shu S."/>
            <person name="Yoshinaga Y."/>
            <person name="Zane M."/>
            <person name="Rokhsar D."/>
            <person name="Grimwood J."/>
            <person name="Schmutz J."/>
            <person name="Juenger T."/>
        </authorList>
    </citation>
    <scope>NUCLEOTIDE SEQUENCE [LARGE SCALE GENOMIC DNA]</scope>
    <source>
        <strain evidence="3">FIL2</strain>
    </source>
</reference>
<sequence length="246" mass="26192">MDARVQQAVALALIQQQGTGAQPDVVISRASQQRSSCTSTVTLGDELLENMLATACELHVKIKNITALVAHGLALLVIPGGTNHGRSVPPGYSVVTVEQIMEAGGQNEKLEIDFVGGDREKTLGEALHGVILWCKAYITLIGNIAAPVDPPSLPGGDNDDCDFGGPSSPPPRPPSPSSPPRARSTLTPPAPAKGKKQTSYLPSTGTPKKRKTIKNKIGPKKKLAYEMTDEELAEHTRQELKDHFKP</sequence>
<name>A0A2T8KV55_9POAL</name>
<organism evidence="3">
    <name type="scientific">Panicum hallii</name>
    <dbReference type="NCBI Taxonomy" id="206008"/>
    <lineage>
        <taxon>Eukaryota</taxon>
        <taxon>Viridiplantae</taxon>
        <taxon>Streptophyta</taxon>
        <taxon>Embryophyta</taxon>
        <taxon>Tracheophyta</taxon>
        <taxon>Spermatophyta</taxon>
        <taxon>Magnoliopsida</taxon>
        <taxon>Liliopsida</taxon>
        <taxon>Poales</taxon>
        <taxon>Poaceae</taxon>
        <taxon>PACMAD clade</taxon>
        <taxon>Panicoideae</taxon>
        <taxon>Panicodae</taxon>
        <taxon>Paniceae</taxon>
        <taxon>Panicinae</taxon>
        <taxon>Panicum</taxon>
        <taxon>Panicum sect. Panicum</taxon>
    </lineage>
</organism>
<protein>
    <recommendedName>
        <fullName evidence="2">DUF8039 domain-containing protein</fullName>
    </recommendedName>
</protein>
<proteinExistence type="predicted"/>
<dbReference type="Gramene" id="PVH66045">
    <property type="protein sequence ID" value="PVH66045"/>
    <property type="gene ID" value="PAHAL_1G133200"/>
</dbReference>
<feature type="region of interest" description="Disordered" evidence="1">
    <location>
        <begin position="151"/>
        <end position="221"/>
    </location>
</feature>
<dbReference type="Proteomes" id="UP000243499">
    <property type="component" value="Chromosome 1"/>
</dbReference>
<dbReference type="PANTHER" id="PTHR33018">
    <property type="entry name" value="OS10G0338966 PROTEIN-RELATED"/>
    <property type="match status" value="1"/>
</dbReference>
<dbReference type="PANTHER" id="PTHR33018:SF34">
    <property type="entry name" value="OS02G0472350 PROTEIN"/>
    <property type="match status" value="1"/>
</dbReference>
<dbReference type="AlphaFoldDB" id="A0A2T8KV55"/>
<feature type="domain" description="DUF8039" evidence="2">
    <location>
        <begin position="53"/>
        <end position="140"/>
    </location>
</feature>
<feature type="compositionally biased region" description="Basic residues" evidence="1">
    <location>
        <begin position="207"/>
        <end position="221"/>
    </location>
</feature>
<evidence type="ECO:0000259" key="2">
    <source>
        <dbReference type="Pfam" id="PF26133"/>
    </source>
</evidence>
<feature type="compositionally biased region" description="Pro residues" evidence="1">
    <location>
        <begin position="167"/>
        <end position="179"/>
    </location>
</feature>
<gene>
    <name evidence="3" type="ORF">PAHAL_1G133200</name>
</gene>
<evidence type="ECO:0000256" key="1">
    <source>
        <dbReference type="SAM" id="MobiDB-lite"/>
    </source>
</evidence>
<evidence type="ECO:0000313" key="3">
    <source>
        <dbReference type="EMBL" id="PVH66045.1"/>
    </source>
</evidence>
<dbReference type="Pfam" id="PF26133">
    <property type="entry name" value="DUF8039"/>
    <property type="match status" value="1"/>
</dbReference>
<dbReference type="InterPro" id="IPR058352">
    <property type="entry name" value="DUF8039"/>
</dbReference>
<accession>A0A2T8KV55</accession>
<dbReference type="EMBL" id="CM008046">
    <property type="protein sequence ID" value="PVH66045.1"/>
    <property type="molecule type" value="Genomic_DNA"/>
</dbReference>